<dbReference type="InterPro" id="IPR005172">
    <property type="entry name" value="CRC"/>
</dbReference>
<evidence type="ECO:0000256" key="2">
    <source>
        <dbReference type="ARBA" id="ARBA00007267"/>
    </source>
</evidence>
<dbReference type="SMART" id="SM01114">
    <property type="entry name" value="CXC"/>
    <property type="match status" value="2"/>
</dbReference>
<organism evidence="5 6">
    <name type="scientific">Clytia hemisphaerica</name>
    <dbReference type="NCBI Taxonomy" id="252671"/>
    <lineage>
        <taxon>Eukaryota</taxon>
        <taxon>Metazoa</taxon>
        <taxon>Cnidaria</taxon>
        <taxon>Hydrozoa</taxon>
        <taxon>Hydroidolina</taxon>
        <taxon>Leptothecata</taxon>
        <taxon>Obeliida</taxon>
        <taxon>Clytiidae</taxon>
        <taxon>Clytia</taxon>
    </lineage>
</organism>
<sequence length="670" mass="71750">MQNTQGVNNTAHLNTVSTHKIIKIQSPSVAASLSNAQNVTLNKTQVLNLSQGGQQLITVQPSGLSFIPIQTGNGTQLVQVQMPNAQQSGANFVQLQTNPSNPASTTRVLNTNQTLIPVQRVLTQGQAGNANQKVSIQLVQTAGGLQKTASLVGTQTAGESTQHELTTRATNQPQGATVSVNTNPASLLSATNTTSTIFYALQQQAGSLPQSSINTVNTNVHTQSIITKTLSSVRLPQPNIGQPITKTKIPSAASGLPISSSPAKNIQGQPVVIVSRTKTNNQAVFIPKTQASSLPTNPVFLPITMANNVSVLTNQTSALMATKRGAGQPSIPVRLQQQQVVAGTTQLPGANETQVNLATLNLLNQNQQQPRILIPLNATGLRGIQQPNPQSSQQIVFQSLSQKGSFAPSLGSLQQKKKETLANIVPGPKPAASISVPSISTSSLGESKPLKKPCNCTKSQCLKLYCECFANGEFCNNCNCRSCLNNMQHEAERSRAIKLCLERNQYAFHPKIGKGKVKGDNERRHTKGCNCKRSGCLKNYCECYEAKILCSALCRCVGCKNFEESDDRKTLMQLADAAEARVLQQNAAKTKLASQLEVAPKVSKKITAKDKNAATFITTDVSKAACDILMATVMEAEKNNLSPEEAERTLIVEFSRCLNQIINKSNTGKR</sequence>
<evidence type="ECO:0000256" key="1">
    <source>
        <dbReference type="ARBA" id="ARBA00004123"/>
    </source>
</evidence>
<dbReference type="PANTHER" id="PTHR12446:SF34">
    <property type="entry name" value="PROTEIN LIN-54 HOMOLOG"/>
    <property type="match status" value="1"/>
</dbReference>
<comment type="similarity">
    <text evidence="2">Belongs to the lin-54 family.</text>
</comment>
<dbReference type="Pfam" id="PF03638">
    <property type="entry name" value="TCR"/>
    <property type="match status" value="2"/>
</dbReference>
<comment type="subcellular location">
    <subcellularLocation>
        <location evidence="1">Nucleus</location>
    </subcellularLocation>
</comment>
<accession>A0A7M5V331</accession>
<dbReference type="AlphaFoldDB" id="A0A7M5V331"/>
<feature type="domain" description="CRC" evidence="4">
    <location>
        <begin position="450"/>
        <end position="564"/>
    </location>
</feature>
<dbReference type="GO" id="GO:0006355">
    <property type="term" value="P:regulation of DNA-templated transcription"/>
    <property type="evidence" value="ECO:0007669"/>
    <property type="project" value="TreeGrafter"/>
</dbReference>
<dbReference type="OrthoDB" id="5976031at2759"/>
<evidence type="ECO:0000313" key="5">
    <source>
        <dbReference type="EnsemblMetazoa" id="CLYHEMP001590.1"/>
    </source>
</evidence>
<protein>
    <recommendedName>
        <fullName evidence="4">CRC domain-containing protein</fullName>
    </recommendedName>
</protein>
<keyword evidence="6" id="KW-1185">Reference proteome</keyword>
<name>A0A7M5V331_9CNID</name>
<dbReference type="EnsemblMetazoa" id="CLYHEMT001590.1">
    <property type="protein sequence ID" value="CLYHEMP001590.1"/>
    <property type="gene ID" value="CLYHEMG001590"/>
</dbReference>
<dbReference type="Proteomes" id="UP000594262">
    <property type="component" value="Unplaced"/>
</dbReference>
<proteinExistence type="inferred from homology"/>
<reference evidence="5" key="1">
    <citation type="submission" date="2021-01" db="UniProtKB">
        <authorList>
            <consortium name="EnsemblMetazoa"/>
        </authorList>
    </citation>
    <scope>IDENTIFICATION</scope>
</reference>
<dbReference type="GeneID" id="136800711"/>
<evidence type="ECO:0000313" key="6">
    <source>
        <dbReference type="Proteomes" id="UP000594262"/>
    </source>
</evidence>
<keyword evidence="3" id="KW-0539">Nucleus</keyword>
<dbReference type="PROSITE" id="PS51634">
    <property type="entry name" value="CRC"/>
    <property type="match status" value="1"/>
</dbReference>
<dbReference type="RefSeq" id="XP_066913467.1">
    <property type="nucleotide sequence ID" value="XM_067057366.1"/>
</dbReference>
<dbReference type="InterPro" id="IPR028307">
    <property type="entry name" value="Lin-54_fam"/>
</dbReference>
<dbReference type="InterPro" id="IPR033467">
    <property type="entry name" value="Tesmin/TSO1-like_CXC"/>
</dbReference>
<evidence type="ECO:0000259" key="4">
    <source>
        <dbReference type="PROSITE" id="PS51634"/>
    </source>
</evidence>
<dbReference type="PANTHER" id="PTHR12446">
    <property type="entry name" value="TESMIN/TSO1-RELATED"/>
    <property type="match status" value="1"/>
</dbReference>
<evidence type="ECO:0000256" key="3">
    <source>
        <dbReference type="ARBA" id="ARBA00023242"/>
    </source>
</evidence>
<dbReference type="GO" id="GO:0005634">
    <property type="term" value="C:nucleus"/>
    <property type="evidence" value="ECO:0007669"/>
    <property type="project" value="UniProtKB-SubCell"/>
</dbReference>